<reference evidence="3 4" key="1">
    <citation type="submission" date="2019-08" db="EMBL/GenBank/DDBJ databases">
        <title>In-depth cultivation of the pig gut microbiome towards novel bacterial diversity and tailored functional studies.</title>
        <authorList>
            <person name="Wylensek D."/>
            <person name="Hitch T.C.A."/>
            <person name="Clavel T."/>
        </authorList>
    </citation>
    <scope>NUCLEOTIDE SEQUENCE [LARGE SCALE GENOMIC DNA]</scope>
    <source>
        <strain evidence="3 4">SM-530-WT-4B</strain>
    </source>
</reference>
<dbReference type="InterPro" id="IPR013216">
    <property type="entry name" value="Methyltransf_11"/>
</dbReference>
<dbReference type="SUPFAM" id="SSF53335">
    <property type="entry name" value="S-adenosyl-L-methionine-dependent methyltransferases"/>
    <property type="match status" value="1"/>
</dbReference>
<evidence type="ECO:0000256" key="1">
    <source>
        <dbReference type="SAM" id="Phobius"/>
    </source>
</evidence>
<dbReference type="InterPro" id="IPR029063">
    <property type="entry name" value="SAM-dependent_MTases_sf"/>
</dbReference>
<feature type="domain" description="Methyltransferase type 11" evidence="2">
    <location>
        <begin position="97"/>
        <end position="205"/>
    </location>
</feature>
<keyword evidence="1" id="KW-0812">Transmembrane</keyword>
<keyword evidence="1" id="KW-1133">Transmembrane helix</keyword>
<feature type="transmembrane region" description="Helical" evidence="1">
    <location>
        <begin position="44"/>
        <end position="62"/>
    </location>
</feature>
<dbReference type="GO" id="GO:0008757">
    <property type="term" value="F:S-adenosylmethionine-dependent methyltransferase activity"/>
    <property type="evidence" value="ECO:0007669"/>
    <property type="project" value="InterPro"/>
</dbReference>
<evidence type="ECO:0000313" key="3">
    <source>
        <dbReference type="EMBL" id="MST55818.1"/>
    </source>
</evidence>
<dbReference type="Gene3D" id="3.40.50.150">
    <property type="entry name" value="Vaccinia Virus protein VP39"/>
    <property type="match status" value="1"/>
</dbReference>
<dbReference type="Proteomes" id="UP000473699">
    <property type="component" value="Unassembled WGS sequence"/>
</dbReference>
<dbReference type="PANTHER" id="PTHR43591:SF24">
    <property type="entry name" value="2-METHOXY-6-POLYPRENYL-1,4-BENZOQUINOL METHYLASE, MITOCHONDRIAL"/>
    <property type="match status" value="1"/>
</dbReference>
<dbReference type="EMBL" id="VUNH01000007">
    <property type="protein sequence ID" value="MST55818.1"/>
    <property type="molecule type" value="Genomic_DNA"/>
</dbReference>
<gene>
    <name evidence="3" type="ORF">FYJ74_07210</name>
</gene>
<evidence type="ECO:0000313" key="4">
    <source>
        <dbReference type="Proteomes" id="UP000473699"/>
    </source>
</evidence>
<keyword evidence="3" id="KW-0808">Transferase</keyword>
<name>A0A6L5YCP2_9BACT</name>
<dbReference type="GO" id="GO:0032259">
    <property type="term" value="P:methylation"/>
    <property type="evidence" value="ECO:0007669"/>
    <property type="project" value="UniProtKB-KW"/>
</dbReference>
<sequence length="263" mass="28886">MNSSKKADYGNWVPRKLMNALWGVFLGLLFLAVLNALLWRNSAAALLLGAFSALSLAAAAYMQYCRRTVDLRGGGLSGKFYDELLDHLAWQGQGRLLDIGCGSGALSIRCAQRFPAAQIIGVDYWSGVWDYSQKQCEENARLEGCDARIGFRHGDAARLEFADESFDAAVSCFVFHEVKTISGRSKRPVVEEALRVLKKGGSFAFIDLFGRSALYGDMEEFVQRMKDSGLREVNYIPRAGAAFVPALARPMMTSGVGLLYGVK</sequence>
<protein>
    <submittedName>
        <fullName evidence="3">Class I SAM-dependent methyltransferase</fullName>
    </submittedName>
</protein>
<proteinExistence type="predicted"/>
<feature type="transmembrane region" description="Helical" evidence="1">
    <location>
        <begin position="20"/>
        <end position="38"/>
    </location>
</feature>
<keyword evidence="3" id="KW-0489">Methyltransferase</keyword>
<keyword evidence="1" id="KW-0472">Membrane</keyword>
<dbReference type="PANTHER" id="PTHR43591">
    <property type="entry name" value="METHYLTRANSFERASE"/>
    <property type="match status" value="1"/>
</dbReference>
<organism evidence="3 4">
    <name type="scientific">Pyramidobacter porci</name>
    <dbReference type="NCBI Taxonomy" id="2605789"/>
    <lineage>
        <taxon>Bacteria</taxon>
        <taxon>Thermotogati</taxon>
        <taxon>Synergistota</taxon>
        <taxon>Synergistia</taxon>
        <taxon>Synergistales</taxon>
        <taxon>Dethiosulfovibrionaceae</taxon>
        <taxon>Pyramidobacter</taxon>
    </lineage>
</organism>
<accession>A0A6L5YCP2</accession>
<keyword evidence="4" id="KW-1185">Reference proteome</keyword>
<evidence type="ECO:0000259" key="2">
    <source>
        <dbReference type="Pfam" id="PF08241"/>
    </source>
</evidence>
<dbReference type="CDD" id="cd02440">
    <property type="entry name" value="AdoMet_MTases"/>
    <property type="match status" value="1"/>
</dbReference>
<dbReference type="RefSeq" id="WP_154528913.1">
    <property type="nucleotide sequence ID" value="NZ_VUNH01000007.1"/>
</dbReference>
<dbReference type="AlphaFoldDB" id="A0A6L5YCP2"/>
<dbReference type="Pfam" id="PF08241">
    <property type="entry name" value="Methyltransf_11"/>
    <property type="match status" value="1"/>
</dbReference>
<comment type="caution">
    <text evidence="3">The sequence shown here is derived from an EMBL/GenBank/DDBJ whole genome shotgun (WGS) entry which is preliminary data.</text>
</comment>